<dbReference type="SMART" id="SM00866">
    <property type="entry name" value="UTRA"/>
    <property type="match status" value="1"/>
</dbReference>
<dbReference type="InterPro" id="IPR050679">
    <property type="entry name" value="Bact_HTH_transcr_reg"/>
</dbReference>
<feature type="domain" description="HTH gntR-type" evidence="4">
    <location>
        <begin position="19"/>
        <end position="87"/>
    </location>
</feature>
<dbReference type="Gene3D" id="1.10.10.10">
    <property type="entry name" value="Winged helix-like DNA-binding domain superfamily/Winged helix DNA-binding domain"/>
    <property type="match status" value="1"/>
</dbReference>
<evidence type="ECO:0000256" key="3">
    <source>
        <dbReference type="ARBA" id="ARBA00023163"/>
    </source>
</evidence>
<dbReference type="Proteomes" id="UP000593735">
    <property type="component" value="Chromosome"/>
</dbReference>
<keyword evidence="1" id="KW-0805">Transcription regulation</keyword>
<evidence type="ECO:0000259" key="4">
    <source>
        <dbReference type="PROSITE" id="PS50949"/>
    </source>
</evidence>
<dbReference type="RefSeq" id="WP_194370054.1">
    <property type="nucleotide sequence ID" value="NZ_CP063767.1"/>
</dbReference>
<dbReference type="PROSITE" id="PS50949">
    <property type="entry name" value="HTH_GNTR"/>
    <property type="match status" value="1"/>
</dbReference>
<dbReference type="KEGG" id="tio:INP52_06250"/>
<dbReference type="PRINTS" id="PR00035">
    <property type="entry name" value="HTHGNTR"/>
</dbReference>
<dbReference type="SMART" id="SM00345">
    <property type="entry name" value="HTH_GNTR"/>
    <property type="match status" value="1"/>
</dbReference>
<dbReference type="EMBL" id="CP063767">
    <property type="protein sequence ID" value="QOY60024.1"/>
    <property type="molecule type" value="Genomic_DNA"/>
</dbReference>
<keyword evidence="6" id="KW-1185">Reference proteome</keyword>
<dbReference type="Pfam" id="PF07702">
    <property type="entry name" value="UTRA"/>
    <property type="match status" value="1"/>
</dbReference>
<dbReference type="GO" id="GO:0003677">
    <property type="term" value="F:DNA binding"/>
    <property type="evidence" value="ECO:0007669"/>
    <property type="project" value="UniProtKB-KW"/>
</dbReference>
<dbReference type="SUPFAM" id="SSF46785">
    <property type="entry name" value="Winged helix' DNA-binding domain"/>
    <property type="match status" value="1"/>
</dbReference>
<sequence length="248" mass="27154">MSAPQHRRDDPDANQPAALPPYVRIRRDVRRGIDEGAYPLGSAIPSESELSQGYGVSRLTVRRALDGLAEDGSVLRVQGRGTFVTRAAPSCEEGPLGFRESMRLEHREASVRILHRVVREAGPYYASLFGIEQDDALYNVRRLNSVGGVPASIEDVWIPCPLLPGIEDVDVSLFSLYEAYALRGHRVTKALEYLEVVSLTARDAQILRLDAGEPALLLDCLSYDAEGRVLEHATSVSDGATGVYSSYV</sequence>
<dbReference type="GO" id="GO:0003700">
    <property type="term" value="F:DNA-binding transcription factor activity"/>
    <property type="evidence" value="ECO:0007669"/>
    <property type="project" value="InterPro"/>
</dbReference>
<dbReference type="InterPro" id="IPR000524">
    <property type="entry name" value="Tscrpt_reg_HTH_GntR"/>
</dbReference>
<dbReference type="CDD" id="cd07377">
    <property type="entry name" value="WHTH_GntR"/>
    <property type="match status" value="1"/>
</dbReference>
<reference evidence="5 6" key="1">
    <citation type="submission" date="2020-10" db="EMBL/GenBank/DDBJ databases">
        <title>Olsenella immobilis sp.nov., isolated from the mud in a fermentation cellar used for the production of Chinese strong-flavoured liquor.</title>
        <authorList>
            <person name="Lu L."/>
        </authorList>
    </citation>
    <scope>NUCLEOTIDE SEQUENCE [LARGE SCALE GENOMIC DNA]</scope>
    <source>
        <strain evidence="5 6">LZLJ-2</strain>
    </source>
</reference>
<dbReference type="AlphaFoldDB" id="A0A7S7M780"/>
<organism evidence="5 6">
    <name type="scientific">Thermophilibacter immobilis</name>
    <dbReference type="NCBI Taxonomy" id="2779519"/>
    <lineage>
        <taxon>Bacteria</taxon>
        <taxon>Bacillati</taxon>
        <taxon>Actinomycetota</taxon>
        <taxon>Coriobacteriia</taxon>
        <taxon>Coriobacteriales</taxon>
        <taxon>Atopobiaceae</taxon>
        <taxon>Thermophilibacter</taxon>
    </lineage>
</organism>
<accession>A0A7S7M780</accession>
<dbReference type="PANTHER" id="PTHR44846">
    <property type="entry name" value="MANNOSYL-D-GLYCERATE TRANSPORT/METABOLISM SYSTEM REPRESSOR MNGR-RELATED"/>
    <property type="match status" value="1"/>
</dbReference>
<proteinExistence type="predicted"/>
<dbReference type="InterPro" id="IPR011663">
    <property type="entry name" value="UTRA"/>
</dbReference>
<dbReference type="InterPro" id="IPR028978">
    <property type="entry name" value="Chorismate_lyase_/UTRA_dom_sf"/>
</dbReference>
<dbReference type="GO" id="GO:0045892">
    <property type="term" value="P:negative regulation of DNA-templated transcription"/>
    <property type="evidence" value="ECO:0007669"/>
    <property type="project" value="TreeGrafter"/>
</dbReference>
<protein>
    <submittedName>
        <fullName evidence="5">GntR family transcriptional regulator</fullName>
    </submittedName>
</protein>
<dbReference type="InterPro" id="IPR036388">
    <property type="entry name" value="WH-like_DNA-bd_sf"/>
</dbReference>
<dbReference type="Pfam" id="PF00392">
    <property type="entry name" value="GntR"/>
    <property type="match status" value="1"/>
</dbReference>
<evidence type="ECO:0000256" key="2">
    <source>
        <dbReference type="ARBA" id="ARBA00023125"/>
    </source>
</evidence>
<dbReference type="Gene3D" id="3.40.1410.10">
    <property type="entry name" value="Chorismate lyase-like"/>
    <property type="match status" value="1"/>
</dbReference>
<keyword evidence="3" id="KW-0804">Transcription</keyword>
<dbReference type="InterPro" id="IPR036390">
    <property type="entry name" value="WH_DNA-bd_sf"/>
</dbReference>
<evidence type="ECO:0000313" key="5">
    <source>
        <dbReference type="EMBL" id="QOY60024.1"/>
    </source>
</evidence>
<dbReference type="SUPFAM" id="SSF64288">
    <property type="entry name" value="Chorismate lyase-like"/>
    <property type="match status" value="1"/>
</dbReference>
<evidence type="ECO:0000256" key="1">
    <source>
        <dbReference type="ARBA" id="ARBA00023015"/>
    </source>
</evidence>
<dbReference type="PANTHER" id="PTHR44846:SF1">
    <property type="entry name" value="MANNOSYL-D-GLYCERATE TRANSPORT_METABOLISM SYSTEM REPRESSOR MNGR-RELATED"/>
    <property type="match status" value="1"/>
</dbReference>
<keyword evidence="2" id="KW-0238">DNA-binding</keyword>
<gene>
    <name evidence="5" type="ORF">INP52_06250</name>
</gene>
<name>A0A7S7M780_9ACTN</name>
<evidence type="ECO:0000313" key="6">
    <source>
        <dbReference type="Proteomes" id="UP000593735"/>
    </source>
</evidence>